<sequence>MSMVKDAARRVNILDEEWSVSSSTVRLPKTAELVAGRIRKRIIRGELNEGDFLPPENQLMASFAVSRPTLREALRILESENFISVMRGSRSGARVHRPPVENAARYAGFLLQIEGTTVADVYEARLAIEPYVVSKLARSQPDGATDRLRAEVGRLRKMVDDRRYLEFMVAIAEFHRLLVEVSGLKTLLLLTSILQETVARYQVKFFEIHELPEELQRQRASSGLRSFDKVITLIDAGEARAAEAHWHLHLVNANLAWVPAGLKAKVVDVLD</sequence>
<evidence type="ECO:0000256" key="2">
    <source>
        <dbReference type="ARBA" id="ARBA00023125"/>
    </source>
</evidence>
<dbReference type="SUPFAM" id="SSF48008">
    <property type="entry name" value="GntR ligand-binding domain-like"/>
    <property type="match status" value="1"/>
</dbReference>
<dbReference type="Gene3D" id="1.10.10.10">
    <property type="entry name" value="Winged helix-like DNA-binding domain superfamily/Winged helix DNA-binding domain"/>
    <property type="match status" value="1"/>
</dbReference>
<dbReference type="InterPro" id="IPR008920">
    <property type="entry name" value="TF_FadR/GntR_C"/>
</dbReference>
<accession>A0A494TBW4</accession>
<evidence type="ECO:0000256" key="3">
    <source>
        <dbReference type="ARBA" id="ARBA00023163"/>
    </source>
</evidence>
<dbReference type="PROSITE" id="PS50949">
    <property type="entry name" value="HTH_GNTR"/>
    <property type="match status" value="1"/>
</dbReference>
<keyword evidence="6" id="KW-1185">Reference proteome</keyword>
<keyword evidence="2" id="KW-0238">DNA-binding</keyword>
<name>A0A494TBW4_SPHPE</name>
<keyword evidence="3" id="KW-0804">Transcription</keyword>
<dbReference type="CDD" id="cd07377">
    <property type="entry name" value="WHTH_GntR"/>
    <property type="match status" value="1"/>
</dbReference>
<dbReference type="InterPro" id="IPR036388">
    <property type="entry name" value="WH-like_DNA-bd_sf"/>
</dbReference>
<keyword evidence="5" id="KW-0614">Plasmid</keyword>
<protein>
    <submittedName>
        <fullName evidence="5">FadR family transcriptional regulator</fullName>
    </submittedName>
</protein>
<dbReference type="PANTHER" id="PTHR43537">
    <property type="entry name" value="TRANSCRIPTIONAL REGULATOR, GNTR FAMILY"/>
    <property type="match status" value="1"/>
</dbReference>
<dbReference type="OrthoDB" id="9028214at2"/>
<evidence type="ECO:0000313" key="5">
    <source>
        <dbReference type="EMBL" id="AYJ84902.1"/>
    </source>
</evidence>
<dbReference type="PRINTS" id="PR00035">
    <property type="entry name" value="HTHGNTR"/>
</dbReference>
<dbReference type="SMART" id="SM00345">
    <property type="entry name" value="HTH_GNTR"/>
    <property type="match status" value="1"/>
</dbReference>
<gene>
    <name evidence="5" type="ORF">D3Y57_02200</name>
</gene>
<keyword evidence="1" id="KW-0805">Transcription regulation</keyword>
<dbReference type="InterPro" id="IPR011711">
    <property type="entry name" value="GntR_C"/>
</dbReference>
<dbReference type="Pfam" id="PF07729">
    <property type="entry name" value="FCD"/>
    <property type="match status" value="1"/>
</dbReference>
<dbReference type="SUPFAM" id="SSF46785">
    <property type="entry name" value="Winged helix' DNA-binding domain"/>
    <property type="match status" value="1"/>
</dbReference>
<proteinExistence type="predicted"/>
<dbReference type="InterPro" id="IPR000524">
    <property type="entry name" value="Tscrpt_reg_HTH_GntR"/>
</dbReference>
<dbReference type="Proteomes" id="UP000276254">
    <property type="component" value="Plasmid unnamed1"/>
</dbReference>
<dbReference type="AlphaFoldDB" id="A0A494TBW4"/>
<dbReference type="InterPro" id="IPR036390">
    <property type="entry name" value="WH_DNA-bd_sf"/>
</dbReference>
<dbReference type="Gene3D" id="1.20.120.530">
    <property type="entry name" value="GntR ligand-binding domain-like"/>
    <property type="match status" value="1"/>
</dbReference>
<reference evidence="5 6" key="1">
    <citation type="submission" date="2018-09" db="EMBL/GenBank/DDBJ databases">
        <title>Sphingomonas peninsula sp. nov., isolated from fildes peninsula, Antarctic soil.</title>
        <authorList>
            <person name="Yingchao G."/>
        </authorList>
    </citation>
    <scope>NUCLEOTIDE SEQUENCE [LARGE SCALE GENOMIC DNA]</scope>
    <source>
        <strain evidence="5 6">YZ-8</strain>
        <plasmid evidence="5 6">unnamed1</plasmid>
    </source>
</reference>
<geneLocation type="plasmid" evidence="5">
    <name>unnamed1</name>
</geneLocation>
<evidence type="ECO:0000256" key="1">
    <source>
        <dbReference type="ARBA" id="ARBA00023015"/>
    </source>
</evidence>
<dbReference type="PANTHER" id="PTHR43537:SF5">
    <property type="entry name" value="UXU OPERON TRANSCRIPTIONAL REGULATOR"/>
    <property type="match status" value="1"/>
</dbReference>
<evidence type="ECO:0000313" key="6">
    <source>
        <dbReference type="Proteomes" id="UP000276254"/>
    </source>
</evidence>
<evidence type="ECO:0000259" key="4">
    <source>
        <dbReference type="PROSITE" id="PS50949"/>
    </source>
</evidence>
<dbReference type="GO" id="GO:0003677">
    <property type="term" value="F:DNA binding"/>
    <property type="evidence" value="ECO:0007669"/>
    <property type="project" value="UniProtKB-KW"/>
</dbReference>
<dbReference type="KEGG" id="spha:D3Y57_02200"/>
<feature type="domain" description="HTH gntR-type" evidence="4">
    <location>
        <begin position="28"/>
        <end position="98"/>
    </location>
</feature>
<dbReference type="RefSeq" id="WP_121150944.1">
    <property type="nucleotide sequence ID" value="NZ_CP032828.1"/>
</dbReference>
<dbReference type="SMART" id="SM00895">
    <property type="entry name" value="FCD"/>
    <property type="match status" value="1"/>
</dbReference>
<organism evidence="5 6">
    <name type="scientific">Sphingomonas paeninsulae</name>
    <dbReference type="NCBI Taxonomy" id="2319844"/>
    <lineage>
        <taxon>Bacteria</taxon>
        <taxon>Pseudomonadati</taxon>
        <taxon>Pseudomonadota</taxon>
        <taxon>Alphaproteobacteria</taxon>
        <taxon>Sphingomonadales</taxon>
        <taxon>Sphingomonadaceae</taxon>
        <taxon>Sphingomonas</taxon>
    </lineage>
</organism>
<dbReference type="Pfam" id="PF00392">
    <property type="entry name" value="GntR"/>
    <property type="match status" value="1"/>
</dbReference>
<dbReference type="EMBL" id="CP032828">
    <property type="protein sequence ID" value="AYJ84902.1"/>
    <property type="molecule type" value="Genomic_DNA"/>
</dbReference>
<dbReference type="GO" id="GO:0003700">
    <property type="term" value="F:DNA-binding transcription factor activity"/>
    <property type="evidence" value="ECO:0007669"/>
    <property type="project" value="InterPro"/>
</dbReference>